<dbReference type="EMBL" id="UZAU01000269">
    <property type="status" value="NOT_ANNOTATED_CDS"/>
    <property type="molecule type" value="Genomic_DNA"/>
</dbReference>
<reference evidence="3" key="1">
    <citation type="submission" date="2018-11" db="EMBL/GenBank/DDBJ databases">
        <authorList>
            <person name="Grassa J C."/>
        </authorList>
    </citation>
    <scope>NUCLEOTIDE SEQUENCE [LARGE SCALE GENOMIC DNA]</scope>
</reference>
<dbReference type="AlphaFoldDB" id="A0A803PAS8"/>
<proteinExistence type="predicted"/>
<dbReference type="PANTHER" id="PTHR35218:SF9">
    <property type="entry name" value="ENDONUCLEASE_EXONUCLEASE_PHOSPHATASE DOMAIN-CONTAINING PROTEIN"/>
    <property type="match status" value="1"/>
</dbReference>
<feature type="compositionally biased region" description="Polar residues" evidence="1">
    <location>
        <begin position="10"/>
        <end position="21"/>
    </location>
</feature>
<protein>
    <recommendedName>
        <fullName evidence="2">RNase H type-1 domain-containing protein</fullName>
    </recommendedName>
</protein>
<evidence type="ECO:0000313" key="4">
    <source>
        <dbReference type="Proteomes" id="UP000596661"/>
    </source>
</evidence>
<dbReference type="InterPro" id="IPR002156">
    <property type="entry name" value="RNaseH_domain"/>
</dbReference>
<feature type="region of interest" description="Disordered" evidence="1">
    <location>
        <begin position="1"/>
        <end position="21"/>
    </location>
</feature>
<dbReference type="Pfam" id="PF13456">
    <property type="entry name" value="RVT_3"/>
    <property type="match status" value="1"/>
</dbReference>
<reference evidence="3" key="2">
    <citation type="submission" date="2021-03" db="UniProtKB">
        <authorList>
            <consortium name="EnsemblPlants"/>
        </authorList>
    </citation>
    <scope>IDENTIFICATION</scope>
</reference>
<sequence length="610" mass="68271">MIEQVVPVQSDVSLDNEPSNRNLQLKQKEKVVVELDNAGVVHIDTEADFLGGSGSCNRVGKIQEQQGQCSNKRRNSWRDEMFVGLYHDSKPNTTIQDSMILGSIQDAPLTTALNLVDVPISYDNGNNLQTQEEGLGNPWALNTLNSHIKDYHIEMILLSETRFSSVAMEFVQVKLGYAGCFTVDAKGKSDGLVLLGSDTFNFQVKSFTVSHIDATVENYMGFLWRFSSFYGSPDPRGRTESYKLLKRLQLMFNGAWICGDHRPLLLSAHTGNGCKAMEHRWGSRFHFEQAWAKNEECRKIIKEIWASKEINSHLRTLSQLINSSGKELQVWNVQHKKDLNAQPKDLKEKIEGGMDFLEAMMSCLGYEDAWISKASLVEGRALQEVLVCYAKLSGQYISLDKLDLSVGCKIREDKVEELAGQLGIYEGASYGVRSSWSKALGGVWAMVTLSELMKILGFLEDILLPFAQRRFELTKPRVTSVGSKEVFGLVGRFPDCTNPDRKLKFGFFIWKKTDQTDRCLALGAIIRDHNGALVAAETRFIPRLLSVMLAKIAAIQLGIDLALRWSCLDVWVGGHCQSVVKALKNGESLPTDWGNLVHNILRISVAILIQ</sequence>
<dbReference type="CDD" id="cd06222">
    <property type="entry name" value="RNase_H_like"/>
    <property type="match status" value="1"/>
</dbReference>
<evidence type="ECO:0000313" key="3">
    <source>
        <dbReference type="EnsemblPlants" id="cds.evm.model.03.879"/>
    </source>
</evidence>
<dbReference type="GO" id="GO:0003676">
    <property type="term" value="F:nucleic acid binding"/>
    <property type="evidence" value="ECO:0007669"/>
    <property type="project" value="InterPro"/>
</dbReference>
<organism evidence="3 4">
    <name type="scientific">Cannabis sativa</name>
    <name type="common">Hemp</name>
    <name type="synonym">Marijuana</name>
    <dbReference type="NCBI Taxonomy" id="3483"/>
    <lineage>
        <taxon>Eukaryota</taxon>
        <taxon>Viridiplantae</taxon>
        <taxon>Streptophyta</taxon>
        <taxon>Embryophyta</taxon>
        <taxon>Tracheophyta</taxon>
        <taxon>Spermatophyta</taxon>
        <taxon>Magnoliopsida</taxon>
        <taxon>eudicotyledons</taxon>
        <taxon>Gunneridae</taxon>
        <taxon>Pentapetalae</taxon>
        <taxon>rosids</taxon>
        <taxon>fabids</taxon>
        <taxon>Rosales</taxon>
        <taxon>Cannabaceae</taxon>
        <taxon>Cannabis</taxon>
    </lineage>
</organism>
<dbReference type="GO" id="GO:0004523">
    <property type="term" value="F:RNA-DNA hybrid ribonuclease activity"/>
    <property type="evidence" value="ECO:0007669"/>
    <property type="project" value="InterPro"/>
</dbReference>
<evidence type="ECO:0000259" key="2">
    <source>
        <dbReference type="Pfam" id="PF13456"/>
    </source>
</evidence>
<evidence type="ECO:0000256" key="1">
    <source>
        <dbReference type="SAM" id="MobiDB-lite"/>
    </source>
</evidence>
<dbReference type="Proteomes" id="UP000596661">
    <property type="component" value="Chromosome 3"/>
</dbReference>
<dbReference type="PANTHER" id="PTHR35218">
    <property type="entry name" value="RNASE H DOMAIN-CONTAINING PROTEIN"/>
    <property type="match status" value="1"/>
</dbReference>
<feature type="domain" description="RNase H type-1" evidence="2">
    <location>
        <begin position="521"/>
        <end position="603"/>
    </location>
</feature>
<dbReference type="Gramene" id="evm.model.03.879">
    <property type="protein sequence ID" value="cds.evm.model.03.879"/>
    <property type="gene ID" value="evm.TU.03.879"/>
</dbReference>
<accession>A0A803PAS8</accession>
<keyword evidence="4" id="KW-1185">Reference proteome</keyword>
<name>A0A803PAS8_CANSA</name>
<dbReference type="EnsemblPlants" id="evm.model.03.879">
    <property type="protein sequence ID" value="cds.evm.model.03.879"/>
    <property type="gene ID" value="evm.TU.03.879"/>
</dbReference>
<dbReference type="InterPro" id="IPR044730">
    <property type="entry name" value="RNase_H-like_dom_plant"/>
</dbReference>